<comment type="caution">
    <text evidence="1">The sequence shown here is derived from an EMBL/GenBank/DDBJ whole genome shotgun (WGS) entry which is preliminary data.</text>
</comment>
<accession>A0A552LG06</accession>
<evidence type="ECO:0000313" key="2">
    <source>
        <dbReference type="Proteomes" id="UP000318616"/>
    </source>
</evidence>
<dbReference type="EMBL" id="SFAP01000237">
    <property type="protein sequence ID" value="TRV19145.1"/>
    <property type="molecule type" value="Genomic_DNA"/>
</dbReference>
<name>A0A552LG06_9CHRO</name>
<protein>
    <submittedName>
        <fullName evidence="1">Uncharacterized protein</fullName>
    </submittedName>
</protein>
<gene>
    <name evidence="1" type="ORF">EWV88_19175</name>
</gene>
<organism evidence="1 2">
    <name type="scientific">Microcystis wesenbergii Mw_MB_S_20031200_S109D</name>
    <dbReference type="NCBI Taxonomy" id="2486241"/>
    <lineage>
        <taxon>Bacteria</taxon>
        <taxon>Bacillati</taxon>
        <taxon>Cyanobacteriota</taxon>
        <taxon>Cyanophyceae</taxon>
        <taxon>Oscillatoriophycideae</taxon>
        <taxon>Chroococcales</taxon>
        <taxon>Microcystaceae</taxon>
        <taxon>Microcystis</taxon>
    </lineage>
</organism>
<proteinExistence type="predicted"/>
<dbReference type="Proteomes" id="UP000318616">
    <property type="component" value="Unassembled WGS sequence"/>
</dbReference>
<sequence length="450" mass="50162">MPDVVTVTENAGARYTWASGSFTWSSASAGKNWESAYPAVYAFAVAVSLSMLESTSRQFNKPVGEAFGIIESTTRQVKLQQYETLLFAETYADLIAYVIRFVESFSLDENLLKDDQKRFNETWSLVDNLSKWTSKEFSSALRLEDALYRQSTVQQSEVFPISDSHRKSIMQSHHEDLEFSEALQRDLVKACSETFALAETYADLIAYVLRISENLNVIEQPSKKLNKPLPESFGLVDAKGFGTVKRVVEAFALADAWGRTVAYRRYLNEGLSITDALRRALNIKSVEALSLAEQYRRHANGVVSDMIISSTLITEEDFASIVQNGHPPGYTNFRDFIQGDYTYQRALFRAILKSNNADRGYIDALRLTIDVPDIFDRGVAEITNSATGITVQFSRSFRFTPQVTMTHKGGTTTAIPRILGTPTTSGFTAVLEDKTGARVSGSFSWLAQGC</sequence>
<evidence type="ECO:0000313" key="1">
    <source>
        <dbReference type="EMBL" id="TRV19145.1"/>
    </source>
</evidence>
<reference evidence="1 2" key="1">
    <citation type="submission" date="2019-01" db="EMBL/GenBank/DDBJ databases">
        <title>Coherence of Microcystis species and biogeography revealed through population genomics.</title>
        <authorList>
            <person name="Perez-Carrascal O.M."/>
            <person name="Terrat Y."/>
            <person name="Giani A."/>
            <person name="Fortin N."/>
            <person name="Tromas N."/>
            <person name="Shapiro B.J."/>
        </authorList>
    </citation>
    <scope>NUCLEOTIDE SEQUENCE [LARGE SCALE GENOMIC DNA]</scope>
    <source>
        <strain evidence="1">Mw_MB_S_20031200_S109D</strain>
    </source>
</reference>
<dbReference type="AlphaFoldDB" id="A0A552LG06"/>